<feature type="region of interest" description="Disordered" evidence="1">
    <location>
        <begin position="89"/>
        <end position="135"/>
    </location>
</feature>
<proteinExistence type="predicted"/>
<keyword evidence="2" id="KW-0732">Signal</keyword>
<name>A0AA39TSX9_9AGAR</name>
<gene>
    <name evidence="3" type="ORF">IW261DRAFT_1599201</name>
</gene>
<keyword evidence="4" id="KW-1185">Reference proteome</keyword>
<reference evidence="3" key="1">
    <citation type="submission" date="2023-06" db="EMBL/GenBank/DDBJ databases">
        <authorList>
            <consortium name="Lawrence Berkeley National Laboratory"/>
            <person name="Ahrendt S."/>
            <person name="Sahu N."/>
            <person name="Indic B."/>
            <person name="Wong-Bajracharya J."/>
            <person name="Merenyi Z."/>
            <person name="Ke H.-M."/>
            <person name="Monk M."/>
            <person name="Kocsube S."/>
            <person name="Drula E."/>
            <person name="Lipzen A."/>
            <person name="Balint B."/>
            <person name="Henrissat B."/>
            <person name="Andreopoulos B."/>
            <person name="Martin F.M."/>
            <person name="Harder C.B."/>
            <person name="Rigling D."/>
            <person name="Ford K.L."/>
            <person name="Foster G.D."/>
            <person name="Pangilinan J."/>
            <person name="Papanicolaou A."/>
            <person name="Barry K."/>
            <person name="LaButti K."/>
            <person name="Viragh M."/>
            <person name="Koriabine M."/>
            <person name="Yan M."/>
            <person name="Riley R."/>
            <person name="Champramary S."/>
            <person name="Plett K.L."/>
            <person name="Tsai I.J."/>
            <person name="Slot J."/>
            <person name="Sipos G."/>
            <person name="Plett J."/>
            <person name="Nagy L.G."/>
            <person name="Grigoriev I.V."/>
        </authorList>
    </citation>
    <scope>NUCLEOTIDE SEQUENCE</scope>
    <source>
        <strain evidence="3">ICMP 16352</strain>
    </source>
</reference>
<evidence type="ECO:0000256" key="1">
    <source>
        <dbReference type="SAM" id="MobiDB-lite"/>
    </source>
</evidence>
<dbReference type="Proteomes" id="UP001175227">
    <property type="component" value="Unassembled WGS sequence"/>
</dbReference>
<dbReference type="EMBL" id="JAUEPR010000128">
    <property type="protein sequence ID" value="KAK0462674.1"/>
    <property type="molecule type" value="Genomic_DNA"/>
</dbReference>
<sequence>MAAACAVAAKAHAVVITLLSVSRGRALTSTVAMYGREQSRDAAVVTGAGGRRSLLSLWSAVTGSLRTQAPGNNGDFVATPQWWQKSFSLSRLEKNSEPQFKEGRTEEGRKGDSESPVATHQRRQELSPWELFKRM</sequence>
<feature type="compositionally biased region" description="Basic and acidic residues" evidence="1">
    <location>
        <begin position="91"/>
        <end position="113"/>
    </location>
</feature>
<organism evidence="3 4">
    <name type="scientific">Armillaria novae-zelandiae</name>
    <dbReference type="NCBI Taxonomy" id="153914"/>
    <lineage>
        <taxon>Eukaryota</taxon>
        <taxon>Fungi</taxon>
        <taxon>Dikarya</taxon>
        <taxon>Basidiomycota</taxon>
        <taxon>Agaricomycotina</taxon>
        <taxon>Agaricomycetes</taxon>
        <taxon>Agaricomycetidae</taxon>
        <taxon>Agaricales</taxon>
        <taxon>Marasmiineae</taxon>
        <taxon>Physalacriaceae</taxon>
        <taxon>Armillaria</taxon>
    </lineage>
</organism>
<evidence type="ECO:0000256" key="2">
    <source>
        <dbReference type="SAM" id="SignalP"/>
    </source>
</evidence>
<feature type="chain" id="PRO_5041443391" evidence="2">
    <location>
        <begin position="27"/>
        <end position="135"/>
    </location>
</feature>
<accession>A0AA39TSX9</accession>
<evidence type="ECO:0000313" key="4">
    <source>
        <dbReference type="Proteomes" id="UP001175227"/>
    </source>
</evidence>
<dbReference type="AlphaFoldDB" id="A0AA39TSX9"/>
<protein>
    <submittedName>
        <fullName evidence="3">Uncharacterized protein</fullName>
    </submittedName>
</protein>
<evidence type="ECO:0000313" key="3">
    <source>
        <dbReference type="EMBL" id="KAK0462674.1"/>
    </source>
</evidence>
<feature type="signal peptide" evidence="2">
    <location>
        <begin position="1"/>
        <end position="26"/>
    </location>
</feature>
<comment type="caution">
    <text evidence="3">The sequence shown here is derived from an EMBL/GenBank/DDBJ whole genome shotgun (WGS) entry which is preliminary data.</text>
</comment>